<gene>
    <name evidence="5" type="ORF">NCTC11679_00811</name>
    <name evidence="4" type="ORF">NCTC9601_00092</name>
</gene>
<dbReference type="GO" id="GO:0005737">
    <property type="term" value="C:cytoplasm"/>
    <property type="evidence" value="ECO:0007669"/>
    <property type="project" value="UniProtKB-SubCell"/>
</dbReference>
<dbReference type="EMBL" id="UASN01000001">
    <property type="protein sequence ID" value="SPX51526.1"/>
    <property type="molecule type" value="Genomic_DNA"/>
</dbReference>
<comment type="function">
    <text evidence="2">Probably acts as a heme chaperone, transferring heme to an unknown acceptor. Binds one molecule of heme per monomer, possibly covalently. Binds 1 [4Fe-4S] cluster. The cluster is coordinated with 3 cysteines and an exchangeable S-adenosyl-L-methionine.</text>
</comment>
<protein>
    <recommendedName>
        <fullName evidence="2">Heme chaperone HemW</fullName>
    </recommendedName>
</protein>
<keyword evidence="2" id="KW-0949">S-adenosyl-L-methionine</keyword>
<dbReference type="InterPro" id="IPR034505">
    <property type="entry name" value="Coproporphyrinogen-III_oxidase"/>
</dbReference>
<reference evidence="6 7" key="1">
    <citation type="submission" date="2018-06" db="EMBL/GenBank/DDBJ databases">
        <authorList>
            <consortium name="Pathogen Informatics"/>
            <person name="Doyle S."/>
        </authorList>
    </citation>
    <scope>NUCLEOTIDE SEQUENCE [LARGE SCALE GENOMIC DNA]</scope>
    <source>
        <strain evidence="5 7">NCTC11679</strain>
        <strain evidence="4 6">NCTC9601</strain>
    </source>
</reference>
<accession>A0A2X1R7T4</accession>
<organism evidence="4 6">
    <name type="scientific">Klebsiella pneumoniae</name>
    <dbReference type="NCBI Taxonomy" id="573"/>
    <lineage>
        <taxon>Bacteria</taxon>
        <taxon>Pseudomonadati</taxon>
        <taxon>Pseudomonadota</taxon>
        <taxon>Gammaproteobacteria</taxon>
        <taxon>Enterobacterales</taxon>
        <taxon>Enterobacteriaceae</taxon>
        <taxon>Klebsiella/Raoultella group</taxon>
        <taxon>Klebsiella</taxon>
        <taxon>Klebsiella pneumoniae complex</taxon>
    </lineage>
</organism>
<dbReference type="AlphaFoldDB" id="A0A2X1R7T4"/>
<dbReference type="NCBIfam" id="TIGR00539">
    <property type="entry name" value="hemN_rel"/>
    <property type="match status" value="1"/>
</dbReference>
<keyword evidence="2" id="KW-0143">Chaperone</keyword>
<evidence type="ECO:0000256" key="1">
    <source>
        <dbReference type="ARBA" id="ARBA00001966"/>
    </source>
</evidence>
<keyword evidence="2" id="KW-0411">Iron-sulfur</keyword>
<evidence type="ECO:0000313" key="6">
    <source>
        <dbReference type="Proteomes" id="UP000251123"/>
    </source>
</evidence>
<evidence type="ECO:0000256" key="2">
    <source>
        <dbReference type="RuleBase" id="RU364116"/>
    </source>
</evidence>
<evidence type="ECO:0000259" key="3">
    <source>
        <dbReference type="Pfam" id="PF06969"/>
    </source>
</evidence>
<keyword evidence="2" id="KW-0408">Iron</keyword>
<keyword evidence="2" id="KW-0479">Metal-binding</keyword>
<dbReference type="GO" id="GO:0046872">
    <property type="term" value="F:metal ion binding"/>
    <property type="evidence" value="ECO:0007669"/>
    <property type="project" value="UniProtKB-UniRule"/>
</dbReference>
<dbReference type="GO" id="GO:0006779">
    <property type="term" value="P:porphyrin-containing compound biosynthetic process"/>
    <property type="evidence" value="ECO:0007669"/>
    <property type="project" value="InterPro"/>
</dbReference>
<name>A0A2X1R7T4_KLEPN</name>
<comment type="subcellular location">
    <subcellularLocation>
        <location evidence="2">Cytoplasm</location>
    </subcellularLocation>
</comment>
<feature type="domain" description="HemN C-terminal" evidence="3">
    <location>
        <begin position="140"/>
        <end position="203"/>
    </location>
</feature>
<dbReference type="PANTHER" id="PTHR13932:SF5">
    <property type="entry name" value="RADICAL S-ADENOSYL METHIONINE DOMAIN-CONTAINING PROTEIN 1, MITOCHONDRIAL"/>
    <property type="match status" value="1"/>
</dbReference>
<keyword evidence="2" id="KW-0349">Heme</keyword>
<dbReference type="PANTHER" id="PTHR13932">
    <property type="entry name" value="COPROPORPHYRINIGEN III OXIDASE"/>
    <property type="match status" value="1"/>
</dbReference>
<dbReference type="Proteomes" id="UP000255239">
    <property type="component" value="Unassembled WGS sequence"/>
</dbReference>
<dbReference type="GO" id="GO:0051539">
    <property type="term" value="F:4 iron, 4 sulfur cluster binding"/>
    <property type="evidence" value="ECO:0007669"/>
    <property type="project" value="UniProtKB-UniRule"/>
</dbReference>
<dbReference type="Pfam" id="PF06969">
    <property type="entry name" value="HemN_C"/>
    <property type="match status" value="1"/>
</dbReference>
<dbReference type="GO" id="GO:0004109">
    <property type="term" value="F:coproporphyrinogen oxidase activity"/>
    <property type="evidence" value="ECO:0007669"/>
    <property type="project" value="InterPro"/>
</dbReference>
<dbReference type="SUPFAM" id="SSF102114">
    <property type="entry name" value="Radical SAM enzymes"/>
    <property type="match status" value="1"/>
</dbReference>
<dbReference type="InterPro" id="IPR058240">
    <property type="entry name" value="rSAM_sf"/>
</dbReference>
<evidence type="ECO:0000313" key="5">
    <source>
        <dbReference type="EMBL" id="STV33311.1"/>
    </source>
</evidence>
<proteinExistence type="inferred from homology"/>
<dbReference type="EMBL" id="UGMG01000001">
    <property type="protein sequence ID" value="STV33311.1"/>
    <property type="molecule type" value="Genomic_DNA"/>
</dbReference>
<dbReference type="Proteomes" id="UP000251123">
    <property type="component" value="Unassembled WGS sequence"/>
</dbReference>
<dbReference type="InterPro" id="IPR010723">
    <property type="entry name" value="HemN_C"/>
</dbReference>
<comment type="similarity">
    <text evidence="2">Belongs to the anaerobic coproporphyrinogen-III oxidase family.</text>
</comment>
<dbReference type="InterPro" id="IPR004559">
    <property type="entry name" value="HemW-like"/>
</dbReference>
<keyword evidence="2" id="KW-0004">4Fe-4S</keyword>
<evidence type="ECO:0000313" key="4">
    <source>
        <dbReference type="EMBL" id="SPX51526.1"/>
    </source>
</evidence>
<sequence length="215" mass="24775">MHGLPDQSLEEALDDLRQAIALNPPHLSWYQLTIEPNTLFGSRPPVLPDDDALWDIFEQGHQLLSAAGYQQYETSAYAKPGFQCQHNLNYWRFGDYLGIGCGAHGKITFPDGRILRTAKTRHPRGYMEGRYLERQHDVEEADKPFEFFMNRFRLLEAAPRAEFSLYTGLDEQVIRQQIDAAIAEGYLLEDAQNWQITEHGKLFLNSLLELFLSEE</sequence>
<keyword evidence="2" id="KW-0963">Cytoplasm</keyword>
<comment type="cofactor">
    <cofactor evidence="1">
        <name>[4Fe-4S] cluster</name>
        <dbReference type="ChEBI" id="CHEBI:49883"/>
    </cofactor>
</comment>
<evidence type="ECO:0000313" key="7">
    <source>
        <dbReference type="Proteomes" id="UP000255239"/>
    </source>
</evidence>